<protein>
    <submittedName>
        <fullName evidence="7">PLP-dependent aminotransferase family protein</fullName>
    </submittedName>
</protein>
<dbReference type="RefSeq" id="WP_141632867.1">
    <property type="nucleotide sequence ID" value="NZ_VIGB01000003.1"/>
</dbReference>
<dbReference type="CDD" id="cd07377">
    <property type="entry name" value="WHTH_GntR"/>
    <property type="match status" value="1"/>
</dbReference>
<dbReference type="SMART" id="SM00345">
    <property type="entry name" value="HTH_GNTR"/>
    <property type="match status" value="1"/>
</dbReference>
<dbReference type="EMBL" id="VIGB01000003">
    <property type="protein sequence ID" value="TQF02165.1"/>
    <property type="molecule type" value="Genomic_DNA"/>
</dbReference>
<dbReference type="PROSITE" id="PS50949">
    <property type="entry name" value="HTH_GNTR"/>
    <property type="match status" value="1"/>
</dbReference>
<dbReference type="InterPro" id="IPR015421">
    <property type="entry name" value="PyrdxlP-dep_Trfase_major"/>
</dbReference>
<dbReference type="GO" id="GO:0030170">
    <property type="term" value="F:pyridoxal phosphate binding"/>
    <property type="evidence" value="ECO:0007669"/>
    <property type="project" value="InterPro"/>
</dbReference>
<evidence type="ECO:0000259" key="6">
    <source>
        <dbReference type="PROSITE" id="PS50949"/>
    </source>
</evidence>
<evidence type="ECO:0000256" key="3">
    <source>
        <dbReference type="ARBA" id="ARBA00023015"/>
    </source>
</evidence>
<dbReference type="PANTHER" id="PTHR46577:SF1">
    <property type="entry name" value="HTH-TYPE TRANSCRIPTIONAL REGULATORY PROTEIN GABR"/>
    <property type="match status" value="1"/>
</dbReference>
<organism evidence="7 8">
    <name type="scientific">Kitasatospora acidiphila</name>
    <dbReference type="NCBI Taxonomy" id="2567942"/>
    <lineage>
        <taxon>Bacteria</taxon>
        <taxon>Bacillati</taxon>
        <taxon>Actinomycetota</taxon>
        <taxon>Actinomycetes</taxon>
        <taxon>Kitasatosporales</taxon>
        <taxon>Streptomycetaceae</taxon>
        <taxon>Kitasatospora</taxon>
    </lineage>
</organism>
<dbReference type="GO" id="GO:0008483">
    <property type="term" value="F:transaminase activity"/>
    <property type="evidence" value="ECO:0007669"/>
    <property type="project" value="UniProtKB-KW"/>
</dbReference>
<dbReference type="InterPro" id="IPR004839">
    <property type="entry name" value="Aminotransferase_I/II_large"/>
</dbReference>
<dbReference type="CDD" id="cd00609">
    <property type="entry name" value="AAT_like"/>
    <property type="match status" value="1"/>
</dbReference>
<evidence type="ECO:0000313" key="7">
    <source>
        <dbReference type="EMBL" id="TQF02165.1"/>
    </source>
</evidence>
<evidence type="ECO:0000256" key="2">
    <source>
        <dbReference type="ARBA" id="ARBA00022898"/>
    </source>
</evidence>
<gene>
    <name evidence="7" type="ORF">E6W39_07625</name>
</gene>
<dbReference type="GO" id="GO:0003700">
    <property type="term" value="F:DNA-binding transcription factor activity"/>
    <property type="evidence" value="ECO:0007669"/>
    <property type="project" value="InterPro"/>
</dbReference>
<dbReference type="Gene3D" id="1.10.10.10">
    <property type="entry name" value="Winged helix-like DNA-binding domain superfamily/Winged helix DNA-binding domain"/>
    <property type="match status" value="1"/>
</dbReference>
<sequence>MTDLGTRMSAAEVLISLDRCSPTPLRLQLEQRLRDLIRAGVLTAGTLLPSSRVLAADLGVSRRLVVEVYEQLVAEGYLISTERCATRVGVVAATTGCATTQEPWTPRYDLRPGLPALAEFPRTAWLRALTHAVRQAPDAAFGNPDPRGSAVLRCAVADYLRRARAVVAHPDRIIICAGFTQALSLLTSTLATLSGRPTIALENPGAAGRDRTITAAGGDWALCPVDEHGMQIDRLPHHAQAAVVTPAHQFPLGATLAPHRRTALLDWARDGRLVIEDDYDAEFRFDRQPVGAVQGLAPEHVAYVGTVSKTLSPALRLGWLVLPSALVDAVTQTKKACDVGSPTLDQLALAHLIDSGAYERHLRRIRKQYHCHRDALVSALGRHLPHAEITGVAAGIHLVVRSPGAPDPDRLVIAAAHNDLAIGSISRFLLGEAREHADRIVLGYANIRPSAIDTAVRTLAALVRPVEPSEGGS</sequence>
<comment type="caution">
    <text evidence="7">The sequence shown here is derived from an EMBL/GenBank/DDBJ whole genome shotgun (WGS) entry which is preliminary data.</text>
</comment>
<keyword evidence="4" id="KW-0238">DNA-binding</keyword>
<keyword evidence="2" id="KW-0663">Pyridoxal phosphate</keyword>
<keyword evidence="3" id="KW-0805">Transcription regulation</keyword>
<keyword evidence="5" id="KW-0804">Transcription</keyword>
<evidence type="ECO:0000256" key="5">
    <source>
        <dbReference type="ARBA" id="ARBA00023163"/>
    </source>
</evidence>
<keyword evidence="7" id="KW-0808">Transferase</keyword>
<dbReference type="Gene3D" id="3.40.640.10">
    <property type="entry name" value="Type I PLP-dependent aspartate aminotransferase-like (Major domain)"/>
    <property type="match status" value="1"/>
</dbReference>
<evidence type="ECO:0000256" key="4">
    <source>
        <dbReference type="ARBA" id="ARBA00023125"/>
    </source>
</evidence>
<dbReference type="InterPro" id="IPR015424">
    <property type="entry name" value="PyrdxlP-dep_Trfase"/>
</dbReference>
<dbReference type="Proteomes" id="UP000319103">
    <property type="component" value="Unassembled WGS sequence"/>
</dbReference>
<feature type="domain" description="HTH gntR-type" evidence="6">
    <location>
        <begin position="23"/>
        <end position="91"/>
    </location>
</feature>
<dbReference type="SUPFAM" id="SSF53383">
    <property type="entry name" value="PLP-dependent transferases"/>
    <property type="match status" value="1"/>
</dbReference>
<dbReference type="SUPFAM" id="SSF46785">
    <property type="entry name" value="Winged helix' DNA-binding domain"/>
    <property type="match status" value="1"/>
</dbReference>
<keyword evidence="8" id="KW-1185">Reference proteome</keyword>
<proteinExistence type="inferred from homology"/>
<evidence type="ECO:0000313" key="8">
    <source>
        <dbReference type="Proteomes" id="UP000319103"/>
    </source>
</evidence>
<keyword evidence="7" id="KW-0032">Aminotransferase</keyword>
<name>A0A540VZH0_9ACTN</name>
<accession>A0A540VZH0</accession>
<dbReference type="InterPro" id="IPR000524">
    <property type="entry name" value="Tscrpt_reg_HTH_GntR"/>
</dbReference>
<dbReference type="OrthoDB" id="594134at2"/>
<evidence type="ECO:0000256" key="1">
    <source>
        <dbReference type="ARBA" id="ARBA00005384"/>
    </source>
</evidence>
<comment type="similarity">
    <text evidence="1">In the C-terminal section; belongs to the class-I pyridoxal-phosphate-dependent aminotransferase family.</text>
</comment>
<dbReference type="GO" id="GO:0003677">
    <property type="term" value="F:DNA binding"/>
    <property type="evidence" value="ECO:0007669"/>
    <property type="project" value="UniProtKB-KW"/>
</dbReference>
<reference evidence="7 8" key="1">
    <citation type="submission" date="2019-06" db="EMBL/GenBank/DDBJ databases">
        <title>Description of Kitasatospora acidophila sp. nov. isolated from pine grove soil, and reclassification of Streptomyces novaecaesareae to Kitasatospora novaeceasareae comb. nov.</title>
        <authorList>
            <person name="Kim M.J."/>
        </authorList>
    </citation>
    <scope>NUCLEOTIDE SEQUENCE [LARGE SCALE GENOMIC DNA]</scope>
    <source>
        <strain evidence="7 8">MMS16-CNU292</strain>
    </source>
</reference>
<dbReference type="InterPro" id="IPR051446">
    <property type="entry name" value="HTH_trans_reg/aminotransferase"/>
</dbReference>
<dbReference type="AlphaFoldDB" id="A0A540VZH0"/>
<dbReference type="InterPro" id="IPR036388">
    <property type="entry name" value="WH-like_DNA-bd_sf"/>
</dbReference>
<dbReference type="PRINTS" id="PR00035">
    <property type="entry name" value="HTHGNTR"/>
</dbReference>
<dbReference type="InterPro" id="IPR036390">
    <property type="entry name" value="WH_DNA-bd_sf"/>
</dbReference>
<dbReference type="Pfam" id="PF00392">
    <property type="entry name" value="GntR"/>
    <property type="match status" value="1"/>
</dbReference>
<dbReference type="PANTHER" id="PTHR46577">
    <property type="entry name" value="HTH-TYPE TRANSCRIPTIONAL REGULATORY PROTEIN GABR"/>
    <property type="match status" value="1"/>
</dbReference>
<dbReference type="Pfam" id="PF00155">
    <property type="entry name" value="Aminotran_1_2"/>
    <property type="match status" value="1"/>
</dbReference>